<name>A0A8H3LVQ1_9GLOM</name>
<evidence type="ECO:0000256" key="1">
    <source>
        <dbReference type="SAM" id="Phobius"/>
    </source>
</evidence>
<dbReference type="Proteomes" id="UP000615446">
    <property type="component" value="Unassembled WGS sequence"/>
</dbReference>
<evidence type="ECO:0000313" key="3">
    <source>
        <dbReference type="Proteomes" id="UP000615446"/>
    </source>
</evidence>
<protein>
    <submittedName>
        <fullName evidence="2">Uncharacterized protein</fullName>
    </submittedName>
</protein>
<keyword evidence="1" id="KW-0812">Transmembrane</keyword>
<evidence type="ECO:0000313" key="2">
    <source>
        <dbReference type="EMBL" id="GES95828.1"/>
    </source>
</evidence>
<sequence length="95" mass="11442">MEFSQVLFACTLYYLSLCTLTITHNVNFYVKPKKTVPALKKCIVNFFWLDLNLYTFYNRLASDQVKSKHYRMFTQHETCHIYPIKNTFKLENIFL</sequence>
<proteinExistence type="predicted"/>
<reference evidence="2" key="1">
    <citation type="submission" date="2019-10" db="EMBL/GenBank/DDBJ databases">
        <title>Conservation and host-specific expression of non-tandemly repeated heterogenous ribosome RNA gene in arbuscular mycorrhizal fungi.</title>
        <authorList>
            <person name="Maeda T."/>
            <person name="Kobayashi Y."/>
            <person name="Nakagawa T."/>
            <person name="Ezawa T."/>
            <person name="Yamaguchi K."/>
            <person name="Bino T."/>
            <person name="Nishimoto Y."/>
            <person name="Shigenobu S."/>
            <person name="Kawaguchi M."/>
        </authorList>
    </citation>
    <scope>NUCLEOTIDE SEQUENCE</scope>
    <source>
        <strain evidence="2">HR1</strain>
    </source>
</reference>
<feature type="transmembrane region" description="Helical" evidence="1">
    <location>
        <begin position="6"/>
        <end position="30"/>
    </location>
</feature>
<keyword evidence="1" id="KW-1133">Transmembrane helix</keyword>
<organism evidence="2 3">
    <name type="scientific">Rhizophagus clarus</name>
    <dbReference type="NCBI Taxonomy" id="94130"/>
    <lineage>
        <taxon>Eukaryota</taxon>
        <taxon>Fungi</taxon>
        <taxon>Fungi incertae sedis</taxon>
        <taxon>Mucoromycota</taxon>
        <taxon>Glomeromycotina</taxon>
        <taxon>Glomeromycetes</taxon>
        <taxon>Glomerales</taxon>
        <taxon>Glomeraceae</taxon>
        <taxon>Rhizophagus</taxon>
    </lineage>
</organism>
<dbReference type="AlphaFoldDB" id="A0A8H3LVQ1"/>
<keyword evidence="1" id="KW-0472">Membrane</keyword>
<gene>
    <name evidence="2" type="ORF">RCL2_002249100</name>
</gene>
<comment type="caution">
    <text evidence="2">The sequence shown here is derived from an EMBL/GenBank/DDBJ whole genome shotgun (WGS) entry which is preliminary data.</text>
</comment>
<dbReference type="EMBL" id="BLAL01000244">
    <property type="protein sequence ID" value="GES95828.1"/>
    <property type="molecule type" value="Genomic_DNA"/>
</dbReference>
<accession>A0A8H3LVQ1</accession>